<evidence type="ECO:0000313" key="1">
    <source>
        <dbReference type="EMBL" id="MPM16185.1"/>
    </source>
</evidence>
<comment type="caution">
    <text evidence="1">The sequence shown here is derived from an EMBL/GenBank/DDBJ whole genome shotgun (WGS) entry which is preliminary data.</text>
</comment>
<sequence>MKKILLLIALSLTFSFVFTACEDDTDDPETDFAIATSSWGKLTLTLVETGGPTNEWYFASTGSSGMAALTGVDDFSFTYSKKGTNSSELTFNTGGSDKYVMTWTSAASGSFTESFNGTAGNPGTFSIELD</sequence>
<gene>
    <name evidence="1" type="ORF">SDC9_62561</name>
</gene>
<dbReference type="EMBL" id="VSSQ01002566">
    <property type="protein sequence ID" value="MPM16185.1"/>
    <property type="molecule type" value="Genomic_DNA"/>
</dbReference>
<accession>A0A644XJ31</accession>
<reference evidence="1" key="1">
    <citation type="submission" date="2019-08" db="EMBL/GenBank/DDBJ databases">
        <authorList>
            <person name="Kucharzyk K."/>
            <person name="Murdoch R.W."/>
            <person name="Higgins S."/>
            <person name="Loffler F."/>
        </authorList>
    </citation>
    <scope>NUCLEOTIDE SEQUENCE</scope>
</reference>
<dbReference type="AlphaFoldDB" id="A0A644XJ31"/>
<protein>
    <submittedName>
        <fullName evidence="1">Uncharacterized protein</fullName>
    </submittedName>
</protein>
<proteinExistence type="predicted"/>
<organism evidence="1">
    <name type="scientific">bioreactor metagenome</name>
    <dbReference type="NCBI Taxonomy" id="1076179"/>
    <lineage>
        <taxon>unclassified sequences</taxon>
        <taxon>metagenomes</taxon>
        <taxon>ecological metagenomes</taxon>
    </lineage>
</organism>
<name>A0A644XJ31_9ZZZZ</name>
<dbReference type="PROSITE" id="PS51257">
    <property type="entry name" value="PROKAR_LIPOPROTEIN"/>
    <property type="match status" value="1"/>
</dbReference>